<evidence type="ECO:0000313" key="2">
    <source>
        <dbReference type="Proteomes" id="UP001056120"/>
    </source>
</evidence>
<dbReference type="EMBL" id="CM042025">
    <property type="protein sequence ID" value="KAI3807568.1"/>
    <property type="molecule type" value="Genomic_DNA"/>
</dbReference>
<reference evidence="1 2" key="2">
    <citation type="journal article" date="2022" name="Mol. Ecol. Resour.">
        <title>The genomes of chicory, endive, great burdock and yacon provide insights into Asteraceae paleo-polyploidization history and plant inulin production.</title>
        <authorList>
            <person name="Fan W."/>
            <person name="Wang S."/>
            <person name="Wang H."/>
            <person name="Wang A."/>
            <person name="Jiang F."/>
            <person name="Liu H."/>
            <person name="Zhao H."/>
            <person name="Xu D."/>
            <person name="Zhang Y."/>
        </authorList>
    </citation>
    <scope>NUCLEOTIDE SEQUENCE [LARGE SCALE GENOMIC DNA]</scope>
    <source>
        <strain evidence="2">cv. Yunnan</strain>
        <tissue evidence="1">Leaves</tissue>
    </source>
</reference>
<keyword evidence="2" id="KW-1185">Reference proteome</keyword>
<organism evidence="1 2">
    <name type="scientific">Smallanthus sonchifolius</name>
    <dbReference type="NCBI Taxonomy" id="185202"/>
    <lineage>
        <taxon>Eukaryota</taxon>
        <taxon>Viridiplantae</taxon>
        <taxon>Streptophyta</taxon>
        <taxon>Embryophyta</taxon>
        <taxon>Tracheophyta</taxon>
        <taxon>Spermatophyta</taxon>
        <taxon>Magnoliopsida</taxon>
        <taxon>eudicotyledons</taxon>
        <taxon>Gunneridae</taxon>
        <taxon>Pentapetalae</taxon>
        <taxon>asterids</taxon>
        <taxon>campanulids</taxon>
        <taxon>Asterales</taxon>
        <taxon>Asteraceae</taxon>
        <taxon>Asteroideae</taxon>
        <taxon>Heliantheae alliance</taxon>
        <taxon>Millerieae</taxon>
        <taxon>Smallanthus</taxon>
    </lineage>
</organism>
<proteinExistence type="predicted"/>
<dbReference type="Proteomes" id="UP001056120">
    <property type="component" value="Linkage Group LG08"/>
</dbReference>
<gene>
    <name evidence="1" type="ORF">L1987_23498</name>
</gene>
<sequence length="350" mass="39157">MKSATLLLFGIGTSILASHFLFLMAIWSLELFLLMPVQAMHTQQHNNHLLEGLYITFGKGAKSHLNSQSIVKASGLINATILEIKDGSHQCDESWNTTDICDESWNTTDICDESWNTPDIEHYQFANQTGTKAPRAMHKAPVGEATRVEGKSFKEVLLKTEPPSLKTRTILVPSGTNGYDFWHGKALIGRMNDFMTLRTLNSLAWKARYKDLSIHDVSPEEKPSEEDDRKTTLGKEDSGNQSPKTKEDEQMVVGHIHGSSEMGNRNGVNDSFNVILFPPLPDTTEELQSYRANSKGETQVQVGDTAIKPDQGIEKEVQDTVAVGLLFYFYSHRGMGDPSKSEWIRKLRQS</sequence>
<evidence type="ECO:0000313" key="1">
    <source>
        <dbReference type="EMBL" id="KAI3807568.1"/>
    </source>
</evidence>
<protein>
    <submittedName>
        <fullName evidence="1">Uncharacterized protein</fullName>
    </submittedName>
</protein>
<comment type="caution">
    <text evidence="1">The sequence shown here is derived from an EMBL/GenBank/DDBJ whole genome shotgun (WGS) entry which is preliminary data.</text>
</comment>
<reference evidence="2" key="1">
    <citation type="journal article" date="2022" name="Mol. Ecol. Resour.">
        <title>The genomes of chicory, endive, great burdock and yacon provide insights into Asteraceae palaeo-polyploidization history and plant inulin production.</title>
        <authorList>
            <person name="Fan W."/>
            <person name="Wang S."/>
            <person name="Wang H."/>
            <person name="Wang A."/>
            <person name="Jiang F."/>
            <person name="Liu H."/>
            <person name="Zhao H."/>
            <person name="Xu D."/>
            <person name="Zhang Y."/>
        </authorList>
    </citation>
    <scope>NUCLEOTIDE SEQUENCE [LARGE SCALE GENOMIC DNA]</scope>
    <source>
        <strain evidence="2">cv. Yunnan</strain>
    </source>
</reference>
<name>A0ACB9IIQ5_9ASTR</name>
<accession>A0ACB9IIQ5</accession>